<name>A0AAF3FIE5_9BILA</name>
<accession>A0AAF3FIE5</accession>
<dbReference type="Proteomes" id="UP000887575">
    <property type="component" value="Unassembled WGS sequence"/>
</dbReference>
<organism evidence="1 2">
    <name type="scientific">Mesorhabditis belari</name>
    <dbReference type="NCBI Taxonomy" id="2138241"/>
    <lineage>
        <taxon>Eukaryota</taxon>
        <taxon>Metazoa</taxon>
        <taxon>Ecdysozoa</taxon>
        <taxon>Nematoda</taxon>
        <taxon>Chromadorea</taxon>
        <taxon>Rhabditida</taxon>
        <taxon>Rhabditina</taxon>
        <taxon>Rhabditomorpha</taxon>
        <taxon>Rhabditoidea</taxon>
        <taxon>Rhabditidae</taxon>
        <taxon>Mesorhabditinae</taxon>
        <taxon>Mesorhabditis</taxon>
    </lineage>
</organism>
<keyword evidence="1" id="KW-1185">Reference proteome</keyword>
<sequence length="321" mass="37835">MSQSSQIFKTTMNFMEIDRKIQTTAPWSLFNQIRYCKNLELDLARILDKADALDLLLFISYVVRNLRGVGNFRFLSTKEALECCQFLSIIEITDNWVSTIGETSYWKALPSITRKEEKEEDELDAMIPQFLNYFNISTLKIYFAYHQTLDFVWEKLVESNVQVVLNETREWEYFKRIVSNVSSESLPSNFSTPALGIHFEYYFQLCSANAQSPFETNPYSFLTGILLNSNEIIEKDDEAQQLYQFFTETLHESYRKTYLTGMYNQVILSKTSTFKEQAFFRRKISENRYSISMLAYDERDGLGNGLHGDKHLWFYVKHFEK</sequence>
<dbReference type="AlphaFoldDB" id="A0AAF3FIE5"/>
<evidence type="ECO:0000313" key="2">
    <source>
        <dbReference type="WBParaSite" id="MBELARI_LOCUS6865"/>
    </source>
</evidence>
<evidence type="ECO:0000313" key="1">
    <source>
        <dbReference type="Proteomes" id="UP000887575"/>
    </source>
</evidence>
<proteinExistence type="predicted"/>
<protein>
    <submittedName>
        <fullName evidence="2">Uncharacterized protein</fullName>
    </submittedName>
</protein>
<reference evidence="2" key="1">
    <citation type="submission" date="2024-02" db="UniProtKB">
        <authorList>
            <consortium name="WormBaseParasite"/>
        </authorList>
    </citation>
    <scope>IDENTIFICATION</scope>
</reference>
<dbReference type="WBParaSite" id="MBELARI_LOCUS6865">
    <property type="protein sequence ID" value="MBELARI_LOCUS6865"/>
    <property type="gene ID" value="MBELARI_LOCUS6865"/>
</dbReference>